<name>A0A9P0GEH6_9CUCU</name>
<dbReference type="EMBL" id="OV651817">
    <property type="protein sequence ID" value="CAH1110508.1"/>
    <property type="molecule type" value="Genomic_DNA"/>
</dbReference>
<keyword evidence="2" id="KW-1185">Reference proteome</keyword>
<evidence type="ECO:0000313" key="2">
    <source>
        <dbReference type="Proteomes" id="UP001153636"/>
    </source>
</evidence>
<evidence type="ECO:0000313" key="1">
    <source>
        <dbReference type="EMBL" id="CAH1110508.1"/>
    </source>
</evidence>
<dbReference type="OrthoDB" id="6747532at2759"/>
<reference evidence="1" key="1">
    <citation type="submission" date="2022-01" db="EMBL/GenBank/DDBJ databases">
        <authorList>
            <person name="King R."/>
        </authorList>
    </citation>
    <scope>NUCLEOTIDE SEQUENCE</scope>
</reference>
<protein>
    <submittedName>
        <fullName evidence="1">Uncharacterized protein</fullName>
    </submittedName>
</protein>
<proteinExistence type="predicted"/>
<sequence length="108" mass="12246">MSANMEQMEFTVQSKTNNQLINRVDMLCCKCTCPVGFNGKYGKHKALVIRNYNILSVLNNLSTNAKLKLYEIATGNIAPERIFIPLQNTEITYFGVCVTIIIYYATQK</sequence>
<dbReference type="Proteomes" id="UP001153636">
    <property type="component" value="Chromosome 5"/>
</dbReference>
<organism evidence="1 2">
    <name type="scientific">Psylliodes chrysocephalus</name>
    <dbReference type="NCBI Taxonomy" id="3402493"/>
    <lineage>
        <taxon>Eukaryota</taxon>
        <taxon>Metazoa</taxon>
        <taxon>Ecdysozoa</taxon>
        <taxon>Arthropoda</taxon>
        <taxon>Hexapoda</taxon>
        <taxon>Insecta</taxon>
        <taxon>Pterygota</taxon>
        <taxon>Neoptera</taxon>
        <taxon>Endopterygota</taxon>
        <taxon>Coleoptera</taxon>
        <taxon>Polyphaga</taxon>
        <taxon>Cucujiformia</taxon>
        <taxon>Chrysomeloidea</taxon>
        <taxon>Chrysomelidae</taxon>
        <taxon>Galerucinae</taxon>
        <taxon>Alticini</taxon>
        <taxon>Psylliodes</taxon>
    </lineage>
</organism>
<dbReference type="AlphaFoldDB" id="A0A9P0GEH6"/>
<gene>
    <name evidence="1" type="ORF">PSYICH_LOCUS11134</name>
</gene>
<accession>A0A9P0GEH6</accession>